<dbReference type="PANTHER" id="PTHR45947">
    <property type="entry name" value="SULFOQUINOVOSYL TRANSFERASE SQD2"/>
    <property type="match status" value="1"/>
</dbReference>
<dbReference type="InterPro" id="IPR050194">
    <property type="entry name" value="Glycosyltransferase_grp1"/>
</dbReference>
<sequence length="363" mass="40967">MKTAHINAGNEVGGGLVHIVSLLDALKAEQVDLIVLEEGPVAAAAREAGISVYVFEQKNRFDLTVLYRLRAFILGQDYTLIHTHGPRANTLMSFLRPFLEVTWIMTVHSHPLLDFKGRGFKGRMYETIHLKTFKRADGIIAVSNEIRTFLKSQGVPASRVRVIHNGIRFSDLQKQSALVSRETFTLVTVGRLTEIKGYAVLMDALHAFEEQDWQWVICGDGEQMDVLKRKGEAYKLMPQLDFKGWLSESDIRKELRQADVFVLPSLSEGFPMILLEAADEKIPAIATDVGDVREVIRDSSMGWIVSPADPEALKKALTEAHALWKQNKLKSKGDRLRTFASRYSIEKQSRSVLAFYNEIMTKH</sequence>
<dbReference type="Pfam" id="PF13439">
    <property type="entry name" value="Glyco_transf_4"/>
    <property type="match status" value="1"/>
</dbReference>
<dbReference type="Gene3D" id="3.40.50.2000">
    <property type="entry name" value="Glycogen Phosphorylase B"/>
    <property type="match status" value="2"/>
</dbReference>
<accession>A0A1I1I119</accession>
<dbReference type="STRING" id="753702.SAMN04488102_104259"/>
<dbReference type="PANTHER" id="PTHR45947:SF15">
    <property type="entry name" value="TEICHURONIC ACID BIOSYNTHESIS GLYCOSYLTRANSFERASE TUAC-RELATED"/>
    <property type="match status" value="1"/>
</dbReference>
<dbReference type="CDD" id="cd03801">
    <property type="entry name" value="GT4_PimA-like"/>
    <property type="match status" value="1"/>
</dbReference>
<dbReference type="Pfam" id="PF00534">
    <property type="entry name" value="Glycos_transf_1"/>
    <property type="match status" value="1"/>
</dbReference>
<keyword evidence="4" id="KW-1185">Reference proteome</keyword>
<evidence type="ECO:0000313" key="3">
    <source>
        <dbReference type="EMBL" id="SFC29512.1"/>
    </source>
</evidence>
<name>A0A1I1I119_9LACT</name>
<feature type="domain" description="Glycosyl transferase family 1" evidence="1">
    <location>
        <begin position="174"/>
        <end position="324"/>
    </location>
</feature>
<dbReference type="GO" id="GO:0016757">
    <property type="term" value="F:glycosyltransferase activity"/>
    <property type="evidence" value="ECO:0007669"/>
    <property type="project" value="InterPro"/>
</dbReference>
<evidence type="ECO:0000259" key="1">
    <source>
        <dbReference type="Pfam" id="PF00534"/>
    </source>
</evidence>
<dbReference type="Proteomes" id="UP000199612">
    <property type="component" value="Unassembled WGS sequence"/>
</dbReference>
<gene>
    <name evidence="3" type="ORF">SAMN04488102_104259</name>
</gene>
<evidence type="ECO:0000259" key="2">
    <source>
        <dbReference type="Pfam" id="PF13439"/>
    </source>
</evidence>
<dbReference type="SUPFAM" id="SSF53756">
    <property type="entry name" value="UDP-Glycosyltransferase/glycogen phosphorylase"/>
    <property type="match status" value="1"/>
</dbReference>
<dbReference type="EMBL" id="FOLT01000004">
    <property type="protein sequence ID" value="SFC29512.1"/>
    <property type="molecule type" value="Genomic_DNA"/>
</dbReference>
<feature type="domain" description="Glycosyltransferase subfamily 4-like N-terminal" evidence="2">
    <location>
        <begin position="12"/>
        <end position="167"/>
    </location>
</feature>
<reference evidence="4" key="1">
    <citation type="submission" date="2016-10" db="EMBL/GenBank/DDBJ databases">
        <authorList>
            <person name="Varghese N."/>
            <person name="Submissions S."/>
        </authorList>
    </citation>
    <scope>NUCLEOTIDE SEQUENCE [LARGE SCALE GENOMIC DNA]</scope>
    <source>
        <strain evidence="4">DSM 23664</strain>
    </source>
</reference>
<dbReference type="AlphaFoldDB" id="A0A1I1I119"/>
<proteinExistence type="predicted"/>
<protein>
    <submittedName>
        <fullName evidence="3">Uncharacterized protein</fullName>
    </submittedName>
</protein>
<dbReference type="InterPro" id="IPR001296">
    <property type="entry name" value="Glyco_trans_1"/>
</dbReference>
<dbReference type="InterPro" id="IPR028098">
    <property type="entry name" value="Glyco_trans_4-like_N"/>
</dbReference>
<evidence type="ECO:0000313" key="4">
    <source>
        <dbReference type="Proteomes" id="UP000199612"/>
    </source>
</evidence>
<organism evidence="3 4">
    <name type="scientific">Alkalibacterium subtropicum</name>
    <dbReference type="NCBI Taxonomy" id="753702"/>
    <lineage>
        <taxon>Bacteria</taxon>
        <taxon>Bacillati</taxon>
        <taxon>Bacillota</taxon>
        <taxon>Bacilli</taxon>
        <taxon>Lactobacillales</taxon>
        <taxon>Carnobacteriaceae</taxon>
        <taxon>Alkalibacterium</taxon>
    </lineage>
</organism>
<dbReference type="RefSeq" id="WP_177188616.1">
    <property type="nucleotide sequence ID" value="NZ_FOLT01000004.1"/>
</dbReference>